<name>A0A1W1VUJ4_9DEIO</name>
<evidence type="ECO:0000313" key="1">
    <source>
        <dbReference type="EMBL" id="SMB97028.1"/>
    </source>
</evidence>
<protein>
    <submittedName>
        <fullName evidence="1">Uncharacterized protein</fullName>
    </submittedName>
</protein>
<keyword evidence="2" id="KW-1185">Reference proteome</keyword>
<dbReference type="AlphaFoldDB" id="A0A1W1VUJ4"/>
<reference evidence="1 2" key="1">
    <citation type="submission" date="2017-04" db="EMBL/GenBank/DDBJ databases">
        <authorList>
            <person name="Afonso C.L."/>
            <person name="Miller P.J."/>
            <person name="Scott M.A."/>
            <person name="Spackman E."/>
            <person name="Goraichik I."/>
            <person name="Dimitrov K.M."/>
            <person name="Suarez D.L."/>
            <person name="Swayne D.E."/>
        </authorList>
    </citation>
    <scope>NUCLEOTIDE SEQUENCE [LARGE SCALE GENOMIC DNA]</scope>
    <source>
        <strain evidence="1 2">KR-140</strain>
    </source>
</reference>
<evidence type="ECO:0000313" key="2">
    <source>
        <dbReference type="Proteomes" id="UP000192582"/>
    </source>
</evidence>
<proteinExistence type="predicted"/>
<accession>A0A1W1VUJ4</accession>
<dbReference type="Proteomes" id="UP000192582">
    <property type="component" value="Unassembled WGS sequence"/>
</dbReference>
<dbReference type="EMBL" id="FWWU01000010">
    <property type="protein sequence ID" value="SMB97028.1"/>
    <property type="molecule type" value="Genomic_DNA"/>
</dbReference>
<sequence>MNLLGNPTGVVRAEIAAPSPGLARLTLAAGLAECTHALRNLLHLW</sequence>
<gene>
    <name evidence="1" type="ORF">SAMN00790413_06301</name>
</gene>
<organism evidence="1 2">
    <name type="scientific">Deinococcus hopiensis KR-140</name>
    <dbReference type="NCBI Taxonomy" id="695939"/>
    <lineage>
        <taxon>Bacteria</taxon>
        <taxon>Thermotogati</taxon>
        <taxon>Deinococcota</taxon>
        <taxon>Deinococci</taxon>
        <taxon>Deinococcales</taxon>
        <taxon>Deinococcaceae</taxon>
        <taxon>Deinococcus</taxon>
    </lineage>
</organism>